<feature type="compositionally biased region" description="Low complexity" evidence="1">
    <location>
        <begin position="40"/>
        <end position="50"/>
    </location>
</feature>
<protein>
    <submittedName>
        <fullName evidence="2">Uncharacterized protein</fullName>
    </submittedName>
</protein>
<proteinExistence type="predicted"/>
<dbReference type="EMBL" id="MUJZ01068609">
    <property type="protein sequence ID" value="OTF69837.1"/>
    <property type="molecule type" value="Genomic_DNA"/>
</dbReference>
<accession>A0A1Y3AP88</accession>
<dbReference type="OrthoDB" id="10462375at2759"/>
<dbReference type="Proteomes" id="UP000194236">
    <property type="component" value="Unassembled WGS sequence"/>
</dbReference>
<feature type="region of interest" description="Disordered" evidence="1">
    <location>
        <begin position="34"/>
        <end position="57"/>
    </location>
</feature>
<gene>
    <name evidence="2" type="ORF">BLA29_000910</name>
</gene>
<comment type="caution">
    <text evidence="2">The sequence shown here is derived from an EMBL/GenBank/DDBJ whole genome shotgun (WGS) entry which is preliminary data.</text>
</comment>
<reference evidence="2 3" key="1">
    <citation type="submission" date="2017-03" db="EMBL/GenBank/DDBJ databases">
        <title>Genome Survey of Euroglyphus maynei.</title>
        <authorList>
            <person name="Arlian L.G."/>
            <person name="Morgan M.S."/>
            <person name="Rider S.D."/>
        </authorList>
    </citation>
    <scope>NUCLEOTIDE SEQUENCE [LARGE SCALE GENOMIC DNA]</scope>
    <source>
        <strain evidence="2">Arlian Lab</strain>
        <tissue evidence="2">Whole body</tissue>
    </source>
</reference>
<organism evidence="2 3">
    <name type="scientific">Euroglyphus maynei</name>
    <name type="common">Mayne's house dust mite</name>
    <dbReference type="NCBI Taxonomy" id="6958"/>
    <lineage>
        <taxon>Eukaryota</taxon>
        <taxon>Metazoa</taxon>
        <taxon>Ecdysozoa</taxon>
        <taxon>Arthropoda</taxon>
        <taxon>Chelicerata</taxon>
        <taxon>Arachnida</taxon>
        <taxon>Acari</taxon>
        <taxon>Acariformes</taxon>
        <taxon>Sarcoptiformes</taxon>
        <taxon>Astigmata</taxon>
        <taxon>Psoroptidia</taxon>
        <taxon>Analgoidea</taxon>
        <taxon>Pyroglyphidae</taxon>
        <taxon>Pyroglyphinae</taxon>
        <taxon>Euroglyphus</taxon>
    </lineage>
</organism>
<dbReference type="AlphaFoldDB" id="A0A1Y3AP88"/>
<evidence type="ECO:0000313" key="3">
    <source>
        <dbReference type="Proteomes" id="UP000194236"/>
    </source>
</evidence>
<evidence type="ECO:0000256" key="1">
    <source>
        <dbReference type="SAM" id="MobiDB-lite"/>
    </source>
</evidence>
<name>A0A1Y3AP88_EURMA</name>
<evidence type="ECO:0000313" key="2">
    <source>
        <dbReference type="EMBL" id="OTF69837.1"/>
    </source>
</evidence>
<sequence>MADNNSNDGNLIFGHSGLLSALLERLSSRSTNNGCNCGSDKNGNSRNRNVNNDDDDNGEFIRTNYADSFFRRYGILSVFMNRNENAKLRAISTRRPRSFIYRSKSNRPRKTLFEDPFLAEEVEFVPKFSNI</sequence>
<keyword evidence="3" id="KW-1185">Reference proteome</keyword>